<keyword evidence="4" id="KW-1185">Reference proteome</keyword>
<dbReference type="EMBL" id="LHXK01000003">
    <property type="protein sequence ID" value="KXA90542.1"/>
    <property type="molecule type" value="Genomic_DNA"/>
</dbReference>
<dbReference type="GO" id="GO:0015074">
    <property type="term" value="P:DNA integration"/>
    <property type="evidence" value="ECO:0007669"/>
    <property type="project" value="InterPro"/>
</dbReference>
<dbReference type="Pfam" id="PF00589">
    <property type="entry name" value="Phage_integrase"/>
    <property type="match status" value="1"/>
</dbReference>
<protein>
    <recommendedName>
        <fullName evidence="2">Tyr recombinase domain-containing protein</fullName>
    </recommendedName>
</protein>
<dbReference type="InterPro" id="IPR002104">
    <property type="entry name" value="Integrase_catalytic"/>
</dbReference>
<name>A0A133U8M2_9EURY</name>
<dbReference type="Proteomes" id="UP000070184">
    <property type="component" value="Unassembled WGS sequence"/>
</dbReference>
<dbReference type="InterPro" id="IPR011010">
    <property type="entry name" value="DNA_brk_join_enz"/>
</dbReference>
<evidence type="ECO:0000256" key="1">
    <source>
        <dbReference type="ARBA" id="ARBA00023172"/>
    </source>
</evidence>
<dbReference type="CDD" id="cd00397">
    <property type="entry name" value="DNA_BRE_C"/>
    <property type="match status" value="1"/>
</dbReference>
<accession>A0A133U8M2</accession>
<evidence type="ECO:0000259" key="2">
    <source>
        <dbReference type="PROSITE" id="PS51898"/>
    </source>
</evidence>
<gene>
    <name evidence="3" type="ORF">AKJ61_00440</name>
</gene>
<comment type="caution">
    <text evidence="3">The sequence shown here is derived from an EMBL/GenBank/DDBJ whole genome shotgun (WGS) entry which is preliminary data.</text>
</comment>
<proteinExistence type="predicted"/>
<feature type="domain" description="Tyr recombinase" evidence="2">
    <location>
        <begin position="30"/>
        <end position="156"/>
    </location>
</feature>
<dbReference type="AlphaFoldDB" id="A0A133U8M2"/>
<organism evidence="3 4">
    <name type="scientific">candidate division MSBL1 archaeon SCGC-AAA259B11</name>
    <dbReference type="NCBI Taxonomy" id="1698260"/>
    <lineage>
        <taxon>Archaea</taxon>
        <taxon>Methanobacteriati</taxon>
        <taxon>Methanobacteriota</taxon>
        <taxon>candidate division MSBL1</taxon>
    </lineage>
</organism>
<dbReference type="SUPFAM" id="SSF56349">
    <property type="entry name" value="DNA breaking-rejoining enzymes"/>
    <property type="match status" value="1"/>
</dbReference>
<dbReference type="GO" id="GO:0003677">
    <property type="term" value="F:DNA binding"/>
    <property type="evidence" value="ECO:0007669"/>
    <property type="project" value="InterPro"/>
</dbReference>
<reference evidence="3 4" key="1">
    <citation type="journal article" date="2016" name="Sci. Rep.">
        <title>Metabolic traits of an uncultured archaeal lineage -MSBL1- from brine pools of the Red Sea.</title>
        <authorList>
            <person name="Mwirichia R."/>
            <person name="Alam I."/>
            <person name="Rashid M."/>
            <person name="Vinu M."/>
            <person name="Ba-Alawi W."/>
            <person name="Anthony Kamau A."/>
            <person name="Kamanda Ngugi D."/>
            <person name="Goker M."/>
            <person name="Klenk H.P."/>
            <person name="Bajic V."/>
            <person name="Stingl U."/>
        </authorList>
    </citation>
    <scope>NUCLEOTIDE SEQUENCE [LARGE SCALE GENOMIC DNA]</scope>
    <source>
        <strain evidence="3">SCGC-AAA259B11</strain>
    </source>
</reference>
<dbReference type="Gene3D" id="1.10.443.10">
    <property type="entry name" value="Intergrase catalytic core"/>
    <property type="match status" value="1"/>
</dbReference>
<keyword evidence="1" id="KW-0233">DNA recombination</keyword>
<dbReference type="PROSITE" id="PS51898">
    <property type="entry name" value="TYR_RECOMBINASE"/>
    <property type="match status" value="1"/>
</dbReference>
<dbReference type="GO" id="GO:0006310">
    <property type="term" value="P:DNA recombination"/>
    <property type="evidence" value="ECO:0007669"/>
    <property type="project" value="UniProtKB-KW"/>
</dbReference>
<evidence type="ECO:0000313" key="4">
    <source>
        <dbReference type="Proteomes" id="UP000070184"/>
    </source>
</evidence>
<sequence>MKKFYKWLNDREYPERVVWIKTTRKNSNSKLPEKLLTEEDIEKLIETAENPRDKAFIALLWETGARIGELLDLRADSFQDRSQGKKVVINGKTGVRRLPIISSIPQLQNWLNNHSEKGGTEAPLWCKLSGEKRGRGDFLSLRYENVEQSCGKGGYR</sequence>
<evidence type="ECO:0000313" key="3">
    <source>
        <dbReference type="EMBL" id="KXA90542.1"/>
    </source>
</evidence>
<dbReference type="InterPro" id="IPR013762">
    <property type="entry name" value="Integrase-like_cat_sf"/>
</dbReference>